<name>A0A7D3XR90_9BACL</name>
<reference evidence="6 7" key="1">
    <citation type="submission" date="2020-01" db="EMBL/GenBank/DDBJ databases">
        <authorList>
            <person name="Gulvik C.A."/>
            <person name="Batra D.G."/>
        </authorList>
    </citation>
    <scope>NUCLEOTIDE SEQUENCE [LARGE SCALE GENOMIC DNA]</scope>
    <source>
        <strain evidence="6 7">W9323</strain>
    </source>
</reference>
<dbReference type="RefSeq" id="WP_173223048.1">
    <property type="nucleotide sequence ID" value="NZ_CP048104.1"/>
</dbReference>
<dbReference type="GO" id="GO:0008234">
    <property type="term" value="F:cysteine-type peptidase activity"/>
    <property type="evidence" value="ECO:0007669"/>
    <property type="project" value="UniProtKB-KW"/>
</dbReference>
<dbReference type="InterPro" id="IPR038765">
    <property type="entry name" value="Papain-like_cys_pep_sf"/>
</dbReference>
<keyword evidence="7" id="KW-1185">Reference proteome</keyword>
<dbReference type="Gene3D" id="3.90.1720.10">
    <property type="entry name" value="endopeptidase domain like (from Nostoc punctiforme)"/>
    <property type="match status" value="1"/>
</dbReference>
<dbReference type="Pfam" id="PF00877">
    <property type="entry name" value="NLPC_P60"/>
    <property type="match status" value="1"/>
</dbReference>
<gene>
    <name evidence="6" type="ORF">GXN76_10765</name>
</gene>
<keyword evidence="2" id="KW-0645">Protease</keyword>
<evidence type="ECO:0000256" key="1">
    <source>
        <dbReference type="ARBA" id="ARBA00007074"/>
    </source>
</evidence>
<keyword evidence="4" id="KW-0788">Thiol protease</keyword>
<accession>A0A7D3XR90</accession>
<dbReference type="EMBL" id="CP048104">
    <property type="protein sequence ID" value="QKG84902.1"/>
    <property type="molecule type" value="Genomic_DNA"/>
</dbReference>
<dbReference type="Gene3D" id="2.30.30.40">
    <property type="entry name" value="SH3 Domains"/>
    <property type="match status" value="1"/>
</dbReference>
<dbReference type="PROSITE" id="PS51935">
    <property type="entry name" value="NLPC_P60"/>
    <property type="match status" value="1"/>
</dbReference>
<sequence length="310" mass="35259">MDIRYIGVTVANLWEDPDKVRELDEPSLTVPVQLEKWLETMSRDDRLDLLGRLDSQILFGEAVLCLEERDGWARVLIPSQYTPKDQRGYPGWISVKQLFHDPDYHQAMKQNPLAYVTAKKSQITFSDEARSLDVSFMTKLPCLEEKDGRVTVALPFGGVGYVPKSDVTVAWKLPVTDAAHRISIAKSYEGLQYLWAGMSSWGFDCSGYVYRIFEAGGMMIPRDASIQARFGQKVNRNELQPGDLVFFAYEEGKGAIHHVGMYIGENRFIHSPNTGNPVKINNMTDDPYHREFCWGCRYDGSESFPEPQNN</sequence>
<evidence type="ECO:0000256" key="3">
    <source>
        <dbReference type="ARBA" id="ARBA00022801"/>
    </source>
</evidence>
<dbReference type="SUPFAM" id="SSF54001">
    <property type="entry name" value="Cysteine proteinases"/>
    <property type="match status" value="1"/>
</dbReference>
<evidence type="ECO:0000313" key="7">
    <source>
        <dbReference type="Proteomes" id="UP000503088"/>
    </source>
</evidence>
<feature type="domain" description="NlpC/P60" evidence="5">
    <location>
        <begin position="175"/>
        <end position="305"/>
    </location>
</feature>
<evidence type="ECO:0000256" key="4">
    <source>
        <dbReference type="ARBA" id="ARBA00022807"/>
    </source>
</evidence>
<dbReference type="InterPro" id="IPR057812">
    <property type="entry name" value="SH3_YKFC_2nd"/>
</dbReference>
<protein>
    <submittedName>
        <fullName evidence="6">C40 family peptidase</fullName>
    </submittedName>
</protein>
<evidence type="ECO:0000313" key="6">
    <source>
        <dbReference type="EMBL" id="QKG84902.1"/>
    </source>
</evidence>
<dbReference type="KEGG" id="kpul:GXN76_10765"/>
<evidence type="ECO:0000256" key="2">
    <source>
        <dbReference type="ARBA" id="ARBA00022670"/>
    </source>
</evidence>
<keyword evidence="3" id="KW-0378">Hydrolase</keyword>
<dbReference type="PANTHER" id="PTHR47053">
    <property type="entry name" value="MUREIN DD-ENDOPEPTIDASE MEPH-RELATED"/>
    <property type="match status" value="1"/>
</dbReference>
<dbReference type="Proteomes" id="UP000503088">
    <property type="component" value="Chromosome"/>
</dbReference>
<dbReference type="InterPro" id="IPR051202">
    <property type="entry name" value="Peptidase_C40"/>
</dbReference>
<proteinExistence type="inferred from homology"/>
<dbReference type="PANTHER" id="PTHR47053:SF3">
    <property type="entry name" value="GAMMA-D-GLUTAMYL-L-LYSINE DIPEPTIDYL-PEPTIDASE"/>
    <property type="match status" value="1"/>
</dbReference>
<dbReference type="Pfam" id="PF23795">
    <property type="entry name" value="SH3_YKFC_2nd"/>
    <property type="match status" value="1"/>
</dbReference>
<comment type="similarity">
    <text evidence="1">Belongs to the peptidase C40 family.</text>
</comment>
<dbReference type="GO" id="GO:0006508">
    <property type="term" value="P:proteolysis"/>
    <property type="evidence" value="ECO:0007669"/>
    <property type="project" value="UniProtKB-KW"/>
</dbReference>
<dbReference type="InterPro" id="IPR000064">
    <property type="entry name" value="NLP_P60_dom"/>
</dbReference>
<dbReference type="AlphaFoldDB" id="A0A7D3XR90"/>
<evidence type="ECO:0000259" key="5">
    <source>
        <dbReference type="PROSITE" id="PS51935"/>
    </source>
</evidence>
<organism evidence="6 7">
    <name type="scientific">Kroppenstedtia pulmonis</name>
    <dbReference type="NCBI Taxonomy" id="1380685"/>
    <lineage>
        <taxon>Bacteria</taxon>
        <taxon>Bacillati</taxon>
        <taxon>Bacillota</taxon>
        <taxon>Bacilli</taxon>
        <taxon>Bacillales</taxon>
        <taxon>Thermoactinomycetaceae</taxon>
        <taxon>Kroppenstedtia</taxon>
    </lineage>
</organism>